<gene>
    <name evidence="4" type="ORF">HGA03_07695</name>
</gene>
<feature type="transmembrane region" description="Helical" evidence="2">
    <location>
        <begin position="348"/>
        <end position="369"/>
    </location>
</feature>
<dbReference type="RefSeq" id="WP_168629673.1">
    <property type="nucleotide sequence ID" value="NZ_BONL01000004.1"/>
</dbReference>
<keyword evidence="4" id="KW-0808">Transferase</keyword>
<keyword evidence="5" id="KW-1185">Reference proteome</keyword>
<feature type="transmembrane region" description="Helical" evidence="2">
    <location>
        <begin position="154"/>
        <end position="172"/>
    </location>
</feature>
<dbReference type="InterPro" id="IPR002656">
    <property type="entry name" value="Acyl_transf_3_dom"/>
</dbReference>
<dbReference type="Proteomes" id="UP000581206">
    <property type="component" value="Unassembled WGS sequence"/>
</dbReference>
<dbReference type="EMBL" id="JAAXOX010000003">
    <property type="protein sequence ID" value="NKY22550.1"/>
    <property type="molecule type" value="Genomic_DNA"/>
</dbReference>
<dbReference type="AlphaFoldDB" id="A0A7X6KVG1"/>
<keyword evidence="2" id="KW-0472">Membrane</keyword>
<feature type="domain" description="Acyltransferase 3" evidence="3">
    <location>
        <begin position="34"/>
        <end position="361"/>
    </location>
</feature>
<evidence type="ECO:0000313" key="4">
    <source>
        <dbReference type="EMBL" id="NKY22550.1"/>
    </source>
</evidence>
<feature type="transmembrane region" description="Helical" evidence="2">
    <location>
        <begin position="38"/>
        <end position="54"/>
    </location>
</feature>
<evidence type="ECO:0000256" key="2">
    <source>
        <dbReference type="SAM" id="Phobius"/>
    </source>
</evidence>
<feature type="transmembrane region" description="Helical" evidence="2">
    <location>
        <begin position="208"/>
        <end position="227"/>
    </location>
</feature>
<feature type="transmembrane region" description="Helical" evidence="2">
    <location>
        <begin position="74"/>
        <end position="99"/>
    </location>
</feature>
<keyword evidence="2" id="KW-1133">Transmembrane helix</keyword>
<keyword evidence="4" id="KW-0012">Acyltransferase</keyword>
<reference evidence="4 5" key="1">
    <citation type="submission" date="2020-04" db="EMBL/GenBank/DDBJ databases">
        <title>MicrobeNet Type strains.</title>
        <authorList>
            <person name="Nicholson A.C."/>
        </authorList>
    </citation>
    <scope>NUCLEOTIDE SEQUENCE [LARGE SCALE GENOMIC DNA]</scope>
    <source>
        <strain evidence="4 5">ATCC BAA-788</strain>
    </source>
</reference>
<feature type="transmembrane region" description="Helical" evidence="2">
    <location>
        <begin position="239"/>
        <end position="259"/>
    </location>
</feature>
<name>A0A7X6KVG1_9CELL</name>
<feature type="transmembrane region" description="Helical" evidence="2">
    <location>
        <begin position="184"/>
        <end position="202"/>
    </location>
</feature>
<evidence type="ECO:0000256" key="1">
    <source>
        <dbReference type="SAM" id="MobiDB-lite"/>
    </source>
</evidence>
<accession>A0A7X6KVG1</accession>
<sequence>MSAVTLTAPPRDRSNTLTLTRPTRPAGPATARDPYADGIRAVGILAVVALHWLMVEASWDGHQLVIGNALGHGWGWLLTWAQPLPVLFFAAGVAAAHGWRKAAGARSFVTSRVLAMLPAVATFGLVWAGLVAVLPELGLPSAVVHQVARIAPQPLWFLGVQVVLLALTPVLVRAGRRWGWRVPVAVGAAALAVDLLRFGAGIGQVSMANLVLVWAVPYLIGLLDADARLAGRPTAPRRWALVAAAGLLATVALIAAGPYPVSLIGMPGDAVSNLAPPTAPVLTFAIAQVALALALRPLLADRAARSALVRWTNARSMGLYLWHLTAMFALTGLLIFGLGIAVPEPWTAQWWLTRPLVAVAAWVLLLMFLRLDRALRPVVTRAIDAWR</sequence>
<feature type="transmembrane region" description="Helical" evidence="2">
    <location>
        <begin position="320"/>
        <end position="342"/>
    </location>
</feature>
<feature type="transmembrane region" description="Helical" evidence="2">
    <location>
        <begin position="111"/>
        <end position="134"/>
    </location>
</feature>
<organism evidence="4 5">
    <name type="scientific">Cellulomonas denverensis</name>
    <dbReference type="NCBI Taxonomy" id="264297"/>
    <lineage>
        <taxon>Bacteria</taxon>
        <taxon>Bacillati</taxon>
        <taxon>Actinomycetota</taxon>
        <taxon>Actinomycetes</taxon>
        <taxon>Micrococcales</taxon>
        <taxon>Cellulomonadaceae</taxon>
        <taxon>Cellulomonas</taxon>
    </lineage>
</organism>
<dbReference type="GO" id="GO:0016747">
    <property type="term" value="F:acyltransferase activity, transferring groups other than amino-acyl groups"/>
    <property type="evidence" value="ECO:0007669"/>
    <property type="project" value="InterPro"/>
</dbReference>
<protein>
    <submittedName>
        <fullName evidence="4">Acyltransferase</fullName>
    </submittedName>
</protein>
<evidence type="ECO:0000259" key="3">
    <source>
        <dbReference type="Pfam" id="PF01757"/>
    </source>
</evidence>
<feature type="transmembrane region" description="Helical" evidence="2">
    <location>
        <begin position="279"/>
        <end position="299"/>
    </location>
</feature>
<comment type="caution">
    <text evidence="4">The sequence shown here is derived from an EMBL/GenBank/DDBJ whole genome shotgun (WGS) entry which is preliminary data.</text>
</comment>
<feature type="region of interest" description="Disordered" evidence="1">
    <location>
        <begin position="1"/>
        <end position="31"/>
    </location>
</feature>
<dbReference type="Pfam" id="PF01757">
    <property type="entry name" value="Acyl_transf_3"/>
    <property type="match status" value="1"/>
</dbReference>
<evidence type="ECO:0000313" key="5">
    <source>
        <dbReference type="Proteomes" id="UP000581206"/>
    </source>
</evidence>
<keyword evidence="2" id="KW-0812">Transmembrane</keyword>
<proteinExistence type="predicted"/>